<sequence>MSNLQRHPIWKRHFKSAAALGDYSTRELSRRLGNDPISNLTQRQIRMVMIIRDHTESGRPGMLLKELAEKAEVSPSSASTMVNALVRKGILERRNCPEDRRAVRISLSGPLQSYLLASDQLLNEKLAGISSIIGEERMRCWSEVVDIIIRELETTR</sequence>
<dbReference type="InterPro" id="IPR036390">
    <property type="entry name" value="WH_DNA-bd_sf"/>
</dbReference>
<dbReference type="InterPro" id="IPR036388">
    <property type="entry name" value="WH-like_DNA-bd_sf"/>
</dbReference>
<dbReference type="Gene3D" id="1.10.10.10">
    <property type="entry name" value="Winged helix-like DNA-binding domain superfamily/Winged helix DNA-binding domain"/>
    <property type="match status" value="1"/>
</dbReference>
<dbReference type="InterPro" id="IPR000835">
    <property type="entry name" value="HTH_MarR-typ"/>
</dbReference>
<evidence type="ECO:0000313" key="2">
    <source>
        <dbReference type="EMBL" id="ABB37204.1"/>
    </source>
</evidence>
<dbReference type="PANTHER" id="PTHR33164:SF103">
    <property type="entry name" value="REGULATORY PROTEIN MARR"/>
    <property type="match status" value="1"/>
</dbReference>
<dbReference type="KEGG" id="dde:Dde_0403"/>
<dbReference type="GO" id="GO:0006950">
    <property type="term" value="P:response to stress"/>
    <property type="evidence" value="ECO:0007669"/>
    <property type="project" value="TreeGrafter"/>
</dbReference>
<protein>
    <submittedName>
        <fullName evidence="2">Regulatory protein MarR</fullName>
    </submittedName>
</protein>
<dbReference type="EMBL" id="CP000112">
    <property type="protein sequence ID" value="ABB37204.1"/>
    <property type="molecule type" value="Genomic_DNA"/>
</dbReference>
<reference evidence="2 3" key="1">
    <citation type="journal article" date="2011" name="J. Bacteriol.">
        <title>Complete genome sequence and updated annotation of Desulfovibrio alaskensis G20.</title>
        <authorList>
            <person name="Hauser L.J."/>
            <person name="Land M.L."/>
            <person name="Brown S.D."/>
            <person name="Larimer F."/>
            <person name="Keller K.L."/>
            <person name="Rapp-Giles B.J."/>
            <person name="Price M.N."/>
            <person name="Lin M."/>
            <person name="Bruce D.C."/>
            <person name="Detter J.C."/>
            <person name="Tapia R."/>
            <person name="Han C.S."/>
            <person name="Goodwin L.A."/>
            <person name="Cheng J.F."/>
            <person name="Pitluck S."/>
            <person name="Copeland A."/>
            <person name="Lucas S."/>
            <person name="Nolan M."/>
            <person name="Lapidus A.L."/>
            <person name="Palumbo A.V."/>
            <person name="Wall J.D."/>
        </authorList>
    </citation>
    <scope>NUCLEOTIDE SEQUENCE [LARGE SCALE GENOMIC DNA]</scope>
    <source>
        <strain evidence="3">ATCC BAA 1058 / DSM 17464 / G20</strain>
    </source>
</reference>
<dbReference type="HOGENOM" id="CLU_1683707_0_0_7"/>
<dbReference type="SUPFAM" id="SSF46785">
    <property type="entry name" value="Winged helix' DNA-binding domain"/>
    <property type="match status" value="1"/>
</dbReference>
<proteinExistence type="predicted"/>
<keyword evidence="3" id="KW-1185">Reference proteome</keyword>
<dbReference type="GO" id="GO:0003700">
    <property type="term" value="F:DNA-binding transcription factor activity"/>
    <property type="evidence" value="ECO:0007669"/>
    <property type="project" value="InterPro"/>
</dbReference>
<dbReference type="eggNOG" id="COG1846">
    <property type="taxonomic scope" value="Bacteria"/>
</dbReference>
<dbReference type="InterPro" id="IPR039422">
    <property type="entry name" value="MarR/SlyA-like"/>
</dbReference>
<accession>Q316E2</accession>
<dbReference type="Pfam" id="PF01047">
    <property type="entry name" value="MarR"/>
    <property type="match status" value="1"/>
</dbReference>
<dbReference type="AlphaFoldDB" id="Q316E2"/>
<gene>
    <name evidence="2" type="ordered locus">Dde_0403</name>
</gene>
<dbReference type="PANTHER" id="PTHR33164">
    <property type="entry name" value="TRANSCRIPTIONAL REGULATOR, MARR FAMILY"/>
    <property type="match status" value="1"/>
</dbReference>
<name>Q316E2_OLEA2</name>
<dbReference type="RefSeq" id="WP_011366539.1">
    <property type="nucleotide sequence ID" value="NC_007519.1"/>
</dbReference>
<evidence type="ECO:0000313" key="3">
    <source>
        <dbReference type="Proteomes" id="UP000002710"/>
    </source>
</evidence>
<organism evidence="2 3">
    <name type="scientific">Oleidesulfovibrio alaskensis (strain ATCC BAA-1058 / DSM 17464 / G20)</name>
    <name type="common">Desulfovibrio alaskensis</name>
    <dbReference type="NCBI Taxonomy" id="207559"/>
    <lineage>
        <taxon>Bacteria</taxon>
        <taxon>Pseudomonadati</taxon>
        <taxon>Thermodesulfobacteriota</taxon>
        <taxon>Desulfovibrionia</taxon>
        <taxon>Desulfovibrionales</taxon>
        <taxon>Desulfovibrionaceae</taxon>
        <taxon>Oleidesulfovibrio</taxon>
    </lineage>
</organism>
<dbReference type="SMART" id="SM00347">
    <property type="entry name" value="HTH_MARR"/>
    <property type="match status" value="1"/>
</dbReference>
<evidence type="ECO:0000259" key="1">
    <source>
        <dbReference type="PROSITE" id="PS50995"/>
    </source>
</evidence>
<dbReference type="PROSITE" id="PS50995">
    <property type="entry name" value="HTH_MARR_2"/>
    <property type="match status" value="1"/>
</dbReference>
<dbReference type="STRING" id="207559.Dde_0403"/>
<dbReference type="Proteomes" id="UP000002710">
    <property type="component" value="Chromosome"/>
</dbReference>
<feature type="domain" description="HTH marR-type" evidence="1">
    <location>
        <begin position="6"/>
        <end position="156"/>
    </location>
</feature>